<name>A0A2H3KZ95_9FLAO</name>
<protein>
    <recommendedName>
        <fullName evidence="1">DUF2520 domain-containing protein</fullName>
    </recommendedName>
</protein>
<evidence type="ECO:0000259" key="1">
    <source>
        <dbReference type="Pfam" id="PF10728"/>
    </source>
</evidence>
<dbReference type="InterPro" id="IPR037108">
    <property type="entry name" value="TM1727-like_C_sf"/>
</dbReference>
<comment type="caution">
    <text evidence="2">The sequence shown here is derived from an EMBL/GenBank/DDBJ whole genome shotgun (WGS) entry which is preliminary data.</text>
</comment>
<dbReference type="Proteomes" id="UP000220828">
    <property type="component" value="Unassembled WGS sequence"/>
</dbReference>
<accession>A0A2H3KZ95</accession>
<evidence type="ECO:0000313" key="3">
    <source>
        <dbReference type="Proteomes" id="UP000220828"/>
    </source>
</evidence>
<dbReference type="Gene3D" id="1.10.1040.20">
    <property type="entry name" value="ProC-like, C-terminal domain"/>
    <property type="match status" value="1"/>
</dbReference>
<feature type="domain" description="DUF2520" evidence="1">
    <location>
        <begin position="131"/>
        <end position="254"/>
    </location>
</feature>
<organism evidence="2 3">
    <name type="scientific">Flavobacterium branchiophilum</name>
    <dbReference type="NCBI Taxonomy" id="55197"/>
    <lineage>
        <taxon>Bacteria</taxon>
        <taxon>Pseudomonadati</taxon>
        <taxon>Bacteroidota</taxon>
        <taxon>Flavobacteriia</taxon>
        <taxon>Flavobacteriales</taxon>
        <taxon>Flavobacteriaceae</taxon>
        <taxon>Flavobacterium</taxon>
    </lineage>
</organism>
<dbReference type="SUPFAM" id="SSF48179">
    <property type="entry name" value="6-phosphogluconate dehydrogenase C-terminal domain-like"/>
    <property type="match status" value="1"/>
</dbReference>
<dbReference type="InterPro" id="IPR018931">
    <property type="entry name" value="DUF2520"/>
</dbReference>
<dbReference type="PANTHER" id="PTHR40459:SF1">
    <property type="entry name" value="CONSERVED HYPOTHETICAL ALANINE AND LEUCINE RICH PROTEIN"/>
    <property type="match status" value="1"/>
</dbReference>
<dbReference type="PANTHER" id="PTHR40459">
    <property type="entry name" value="CONSERVED HYPOTHETICAL ALANINE AND LEUCINE RICH PROTEIN"/>
    <property type="match status" value="1"/>
</dbReference>
<dbReference type="InterPro" id="IPR036291">
    <property type="entry name" value="NAD(P)-bd_dom_sf"/>
</dbReference>
<dbReference type="OrthoDB" id="9810755at2"/>
<dbReference type="AlphaFoldDB" id="A0A2H3KZ95"/>
<dbReference type="Pfam" id="PF10728">
    <property type="entry name" value="DUF2520"/>
    <property type="match status" value="1"/>
</dbReference>
<proteinExistence type="predicted"/>
<dbReference type="Gene3D" id="3.40.50.720">
    <property type="entry name" value="NAD(P)-binding Rossmann-like Domain"/>
    <property type="match status" value="1"/>
</dbReference>
<dbReference type="InterPro" id="IPR008927">
    <property type="entry name" value="6-PGluconate_DH-like_C_sf"/>
</dbReference>
<evidence type="ECO:0000313" key="2">
    <source>
        <dbReference type="EMBL" id="PDS25157.1"/>
    </source>
</evidence>
<reference evidence="2 3" key="1">
    <citation type="submission" date="2017-09" db="EMBL/GenBank/DDBJ databases">
        <title>Whole genomes of Flavobacteriaceae.</title>
        <authorList>
            <person name="Stine C."/>
            <person name="Li C."/>
            <person name="Tadesse D."/>
        </authorList>
    </citation>
    <scope>NUCLEOTIDE SEQUENCE [LARGE SCALE GENOMIC DNA]</scope>
    <source>
        <strain evidence="2 3">ATCC 35036</strain>
    </source>
</reference>
<dbReference type="EMBL" id="PCMW01000032">
    <property type="protein sequence ID" value="PDS25157.1"/>
    <property type="molecule type" value="Genomic_DNA"/>
</dbReference>
<dbReference type="RefSeq" id="WP_097553830.1">
    <property type="nucleotide sequence ID" value="NZ_PCMW01000032.1"/>
</dbReference>
<sequence>MSNLDPLKPLYTISIIGYGNVAQQLITAFSAIKTIKIVQLLVRNHNKTTISHNQVEIISEMHQLKPVDLMIIAVTDDAIASVSEQIPIENQLVAHTSGTVSINKLANHLQKAVFYPLQSISKNIKMNFKNVPICLETKDESKMDLLKLIAQKISDNTVTIDSKQRNTLHIAAVFANNFTNLMYDIAHEICKENNIPFSILKPLIQETALKINDLNPKEAQTGPAKRKDFETIENHINLLQNDTYRKIYQILTQTIIANA</sequence>
<gene>
    <name evidence="2" type="ORF">B0A77_05635</name>
</gene>
<dbReference type="SUPFAM" id="SSF51735">
    <property type="entry name" value="NAD(P)-binding Rossmann-fold domains"/>
    <property type="match status" value="1"/>
</dbReference>